<keyword evidence="1" id="KW-0472">Membrane</keyword>
<reference evidence="2" key="1">
    <citation type="journal article" date="2020" name="J. ISSAAS">
        <title>Lactobacilli and other gastrointestinal microbiota of Peromyscus leucopus, reservoir host for agents of Lyme disease and other zoonoses in North America.</title>
        <authorList>
            <person name="Milovic A."/>
            <person name="Bassam K."/>
            <person name="Shao H."/>
            <person name="Chatzistamou I."/>
            <person name="Tufts D.M."/>
            <person name="Diuk-Wasser M."/>
            <person name="Barbour A.G."/>
        </authorList>
    </citation>
    <scope>NUCLEOTIDE SEQUENCE</scope>
    <source>
        <strain evidence="2">LL40</strain>
    </source>
</reference>
<evidence type="ECO:0000313" key="2">
    <source>
        <dbReference type="EMBL" id="QGT50983.1"/>
    </source>
</evidence>
<evidence type="ECO:0000256" key="1">
    <source>
        <dbReference type="SAM" id="Phobius"/>
    </source>
</evidence>
<organism evidence="2">
    <name type="scientific">uncultured Bacillota bacterium</name>
    <dbReference type="NCBI Taxonomy" id="344338"/>
    <lineage>
        <taxon>Bacteria</taxon>
        <taxon>Bacillati</taxon>
        <taxon>Bacillota</taxon>
        <taxon>environmental samples</taxon>
    </lineage>
</organism>
<gene>
    <name evidence="2" type="ORF">Firmicute1046_0590</name>
</gene>
<proteinExistence type="predicted"/>
<keyword evidence="1" id="KW-0812">Transmembrane</keyword>
<accession>A0A650EMV8</accession>
<sequence>MECIYCGTETEYLTTTDEPICNHCAEKRVFYYVQSWGNTLLIKILIVTIFVMIVFMIIINNKIVQDIKGATFLHLM</sequence>
<keyword evidence="1" id="KW-1133">Transmembrane helix</keyword>
<protein>
    <submittedName>
        <fullName evidence="2">Uncharacterized protein</fullName>
    </submittedName>
</protein>
<dbReference type="EMBL" id="MN577573">
    <property type="protein sequence ID" value="QGT50983.1"/>
    <property type="molecule type" value="Genomic_DNA"/>
</dbReference>
<feature type="transmembrane region" description="Helical" evidence="1">
    <location>
        <begin position="40"/>
        <end position="59"/>
    </location>
</feature>
<name>A0A650EMV8_9FIRM</name>
<dbReference type="AlphaFoldDB" id="A0A650EMV8"/>